<dbReference type="AlphaFoldDB" id="A0A382P0W3"/>
<name>A0A382P0W3_9ZZZZ</name>
<feature type="non-terminal residue" evidence="1">
    <location>
        <position position="1"/>
    </location>
</feature>
<reference evidence="1" key="1">
    <citation type="submission" date="2018-05" db="EMBL/GenBank/DDBJ databases">
        <authorList>
            <person name="Lanie J.A."/>
            <person name="Ng W.-L."/>
            <person name="Kazmierczak K.M."/>
            <person name="Andrzejewski T.M."/>
            <person name="Davidsen T.M."/>
            <person name="Wayne K.J."/>
            <person name="Tettelin H."/>
            <person name="Glass J.I."/>
            <person name="Rusch D."/>
            <person name="Podicherti R."/>
            <person name="Tsui H.-C.T."/>
            <person name="Winkler M.E."/>
        </authorList>
    </citation>
    <scope>NUCLEOTIDE SEQUENCE</scope>
</reference>
<organism evidence="1">
    <name type="scientific">marine metagenome</name>
    <dbReference type="NCBI Taxonomy" id="408172"/>
    <lineage>
        <taxon>unclassified sequences</taxon>
        <taxon>metagenomes</taxon>
        <taxon>ecological metagenomes</taxon>
    </lineage>
</organism>
<proteinExistence type="predicted"/>
<dbReference type="EMBL" id="UINC01103826">
    <property type="protein sequence ID" value="SVC66510.1"/>
    <property type="molecule type" value="Genomic_DNA"/>
</dbReference>
<accession>A0A382P0W3</accession>
<protein>
    <submittedName>
        <fullName evidence="1">Uncharacterized protein</fullName>
    </submittedName>
</protein>
<sequence>PLPYIEKQVMTDLMHQRREASLDDYYEDLLTQYDVEYR</sequence>
<evidence type="ECO:0000313" key="1">
    <source>
        <dbReference type="EMBL" id="SVC66510.1"/>
    </source>
</evidence>
<gene>
    <name evidence="1" type="ORF">METZ01_LOCUS319364</name>
</gene>